<evidence type="ECO:0000256" key="2">
    <source>
        <dbReference type="SAM" id="SignalP"/>
    </source>
</evidence>
<evidence type="ECO:0000313" key="3">
    <source>
        <dbReference type="EMBL" id="GHF41024.1"/>
    </source>
</evidence>
<reference evidence="3" key="1">
    <citation type="journal article" date="2014" name="Int. J. Syst. Evol. Microbiol.">
        <title>Complete genome sequence of Corynebacterium casei LMG S-19264T (=DSM 44701T), isolated from a smear-ripened cheese.</title>
        <authorList>
            <consortium name="US DOE Joint Genome Institute (JGI-PGF)"/>
            <person name="Walter F."/>
            <person name="Albersmeier A."/>
            <person name="Kalinowski J."/>
            <person name="Ruckert C."/>
        </authorList>
    </citation>
    <scope>NUCLEOTIDE SEQUENCE</scope>
    <source>
        <strain evidence="3">CGMCC 4.7679</strain>
    </source>
</reference>
<dbReference type="Gene3D" id="2.40.128.340">
    <property type="match status" value="1"/>
</dbReference>
<comment type="caution">
    <text evidence="3">The sequence shown here is derived from an EMBL/GenBank/DDBJ whole genome shotgun (WGS) entry which is preliminary data.</text>
</comment>
<organism evidence="3 4">
    <name type="scientific">Amycolatopsis bartoniae</name>
    <dbReference type="NCBI Taxonomy" id="941986"/>
    <lineage>
        <taxon>Bacteria</taxon>
        <taxon>Bacillati</taxon>
        <taxon>Actinomycetota</taxon>
        <taxon>Actinomycetes</taxon>
        <taxon>Pseudonocardiales</taxon>
        <taxon>Pseudonocardiaceae</taxon>
        <taxon>Amycolatopsis</taxon>
    </lineage>
</organism>
<feature type="signal peptide" evidence="2">
    <location>
        <begin position="1"/>
        <end position="27"/>
    </location>
</feature>
<dbReference type="AlphaFoldDB" id="A0A8H9IW91"/>
<evidence type="ECO:0000256" key="1">
    <source>
        <dbReference type="ARBA" id="ARBA00022729"/>
    </source>
</evidence>
<reference evidence="3" key="2">
    <citation type="submission" date="2020-09" db="EMBL/GenBank/DDBJ databases">
        <authorList>
            <person name="Sun Q."/>
            <person name="Zhou Y."/>
        </authorList>
    </citation>
    <scope>NUCLEOTIDE SEQUENCE</scope>
    <source>
        <strain evidence="3">CGMCC 4.7679</strain>
    </source>
</reference>
<name>A0A8H9IW91_9PSEU</name>
<protein>
    <recommendedName>
        <fullName evidence="5">VCBS repeat-containing protein</fullName>
    </recommendedName>
</protein>
<accession>A0A8H9IW91</accession>
<dbReference type="OrthoDB" id="5165868at2"/>
<evidence type="ECO:0000313" key="4">
    <source>
        <dbReference type="Proteomes" id="UP000658656"/>
    </source>
</evidence>
<dbReference type="InterPro" id="IPR028994">
    <property type="entry name" value="Integrin_alpha_N"/>
</dbReference>
<dbReference type="SUPFAM" id="SSF69318">
    <property type="entry name" value="Integrin alpha N-terminal domain"/>
    <property type="match status" value="1"/>
</dbReference>
<dbReference type="Pfam" id="PF13517">
    <property type="entry name" value="FG-GAP_3"/>
    <property type="match status" value="1"/>
</dbReference>
<dbReference type="RefSeq" id="WP_145936112.1">
    <property type="nucleotide sequence ID" value="NZ_BNAV01000001.1"/>
</dbReference>
<dbReference type="EMBL" id="BNAV01000001">
    <property type="protein sequence ID" value="GHF41024.1"/>
    <property type="molecule type" value="Genomic_DNA"/>
</dbReference>
<dbReference type="PANTHER" id="PTHR46580:SF4">
    <property type="entry name" value="ATP_GTP-BINDING PROTEIN"/>
    <property type="match status" value="1"/>
</dbReference>
<keyword evidence="1 2" id="KW-0732">Signal</keyword>
<dbReference type="InterPro" id="IPR013517">
    <property type="entry name" value="FG-GAP"/>
</dbReference>
<dbReference type="PANTHER" id="PTHR46580">
    <property type="entry name" value="SENSOR KINASE-RELATED"/>
    <property type="match status" value="1"/>
</dbReference>
<keyword evidence="4" id="KW-1185">Reference proteome</keyword>
<evidence type="ECO:0008006" key="5">
    <source>
        <dbReference type="Google" id="ProtNLM"/>
    </source>
</evidence>
<gene>
    <name evidence="3" type="ORF">GCM10017566_13070</name>
</gene>
<proteinExistence type="predicted"/>
<feature type="chain" id="PRO_5034740557" description="VCBS repeat-containing protein" evidence="2">
    <location>
        <begin position="28"/>
        <end position="343"/>
    </location>
</feature>
<dbReference type="Proteomes" id="UP000658656">
    <property type="component" value="Unassembled WGS sequence"/>
</dbReference>
<sequence>MKKTTRTLSTVATAGLLVLGLATPASAAEPVALPGTGPALAALSAHRAPAAPARRMSVTSAENDLNGDGIDDVLTRDRASTGIDLYTGTGGLNGTSTLAGPTRVRTATPNRVWFGQGDLNGDGRADIASIDGSGVMYAAYNQGTSTPSFAADVSFLSGFTPSSPVCLGDFVGSDPNNPLEPDGRADLVLKNPSTKAIDLYVNDGTVNGKPSYSYRGALLTGADYVTGIHLADLTGDYFKDILVTMTDGTLWLLDLFADVDSAGNPVAKWFRIIDSGMNAADHLLFPDFNQDDYPDFAARLTATGELRGVLHSGTWNPAAPATVFDSATGQLVRSGWTGYDWVF</sequence>